<dbReference type="PANTHER" id="PTHR13318">
    <property type="entry name" value="PARTNER OF PAIRED, ISOFORM B-RELATED"/>
    <property type="match status" value="1"/>
</dbReference>
<sequence length="529" mass="61870">MKIIENYEKKQWTIEYSPFKLKIIPPQDISISLTGLSDEIIYMIFEYLNISDVKELSKASKDLYKFSVHYLYEHPVISSLASLSQYLQQYERVRQVQPIALPVFIQSLTLTMGFYHEIIRNLGQSNYCQQLFSLLQELFRLSYLTISSLSLNFQIDNNNFYSFFMPIIQNYTFSKLTVLRLRNPTKETLNYLLLRMPHLQYLSQDNYTNPFYVSVKEIFSLDSLCQYNIRNFYYTIGDPLDTRFNLYLKSQNLGLWKIILKNENAFDTEININEKNQMLTQFMRIYPNALSVNLNRNMNNNTLLALTSCRQLIELHLHYGNFTSIGLCNLFSGFTSSFDQLSYLSLDSCQGVNDDVVQAITQNCPKLVTFSVNQCRWVTDCSMKFICEQLTQLKRLEVSGTRLTSVGLWNLTGMARLSHLNLTQCYHLSLEGLIEFIKTTTSLFFSVSSLNQQEKHKNGCIGMDDSLFYDISEDLTMYASTEIDKLKELQNNYKMHQMQNDISSLDITSKKKKYRQRSISNIFLQYCKH</sequence>
<organism evidence="1 2">
    <name type="scientific">Piromyces finnis</name>
    <dbReference type="NCBI Taxonomy" id="1754191"/>
    <lineage>
        <taxon>Eukaryota</taxon>
        <taxon>Fungi</taxon>
        <taxon>Fungi incertae sedis</taxon>
        <taxon>Chytridiomycota</taxon>
        <taxon>Chytridiomycota incertae sedis</taxon>
        <taxon>Neocallimastigomycetes</taxon>
        <taxon>Neocallimastigales</taxon>
        <taxon>Neocallimastigaceae</taxon>
        <taxon>Piromyces</taxon>
    </lineage>
</organism>
<accession>A0A1Y1VK59</accession>
<dbReference type="InterPro" id="IPR006553">
    <property type="entry name" value="Leu-rich_rpt_Cys-con_subtyp"/>
</dbReference>
<reference evidence="1 2" key="1">
    <citation type="submission" date="2016-08" db="EMBL/GenBank/DDBJ databases">
        <title>Genomes of anaerobic fungi encode conserved fungal cellulosomes for biomass hydrolysis.</title>
        <authorList>
            <consortium name="DOE Joint Genome Institute"/>
            <person name="Haitjema C.H."/>
            <person name="Gilmore S.P."/>
            <person name="Henske J.K."/>
            <person name="Solomon K.V."/>
            <person name="De Groot R."/>
            <person name="Kuo A."/>
            <person name="Mondo S.J."/>
            <person name="Salamov A.A."/>
            <person name="Labutti K."/>
            <person name="Zhao Z."/>
            <person name="Chiniquy J."/>
            <person name="Barry K."/>
            <person name="Brewer H.M."/>
            <person name="Purvine S.O."/>
            <person name="Wright A.T."/>
            <person name="Boxma B."/>
            <person name="Van Alen T."/>
            <person name="Hackstein J.H."/>
            <person name="Baker S.E."/>
            <person name="Grigoriev I.V."/>
            <person name="O'Malley M.A."/>
        </authorList>
    </citation>
    <scope>NUCLEOTIDE SEQUENCE [LARGE SCALE GENOMIC DNA]</scope>
    <source>
        <strain evidence="2">finn</strain>
    </source>
</reference>
<dbReference type="SUPFAM" id="SSF52047">
    <property type="entry name" value="RNI-like"/>
    <property type="match status" value="1"/>
</dbReference>
<reference evidence="1 2" key="2">
    <citation type="submission" date="2016-08" db="EMBL/GenBank/DDBJ databases">
        <title>Pervasive Adenine N6-methylation of Active Genes in Fungi.</title>
        <authorList>
            <consortium name="DOE Joint Genome Institute"/>
            <person name="Mondo S.J."/>
            <person name="Dannebaum R.O."/>
            <person name="Kuo R.C."/>
            <person name="Labutti K."/>
            <person name="Haridas S."/>
            <person name="Kuo A."/>
            <person name="Salamov A."/>
            <person name="Ahrendt S.R."/>
            <person name="Lipzen A."/>
            <person name="Sullivan W."/>
            <person name="Andreopoulos W.B."/>
            <person name="Clum A."/>
            <person name="Lindquist E."/>
            <person name="Daum C."/>
            <person name="Ramamoorthy G.K."/>
            <person name="Gryganskyi A."/>
            <person name="Culley D."/>
            <person name="Magnuson J.K."/>
            <person name="James T.Y."/>
            <person name="O'Malley M.A."/>
            <person name="Stajich J.E."/>
            <person name="Spatafora J.W."/>
            <person name="Visel A."/>
            <person name="Grigoriev I.V."/>
        </authorList>
    </citation>
    <scope>NUCLEOTIDE SEQUENCE [LARGE SCALE GENOMIC DNA]</scope>
    <source>
        <strain evidence="2">finn</strain>
    </source>
</reference>
<dbReference type="OrthoDB" id="421226at2759"/>
<dbReference type="GO" id="GO:0019005">
    <property type="term" value="C:SCF ubiquitin ligase complex"/>
    <property type="evidence" value="ECO:0007669"/>
    <property type="project" value="TreeGrafter"/>
</dbReference>
<evidence type="ECO:0000313" key="1">
    <source>
        <dbReference type="EMBL" id="ORX58471.1"/>
    </source>
</evidence>
<dbReference type="AlphaFoldDB" id="A0A1Y1VK59"/>
<dbReference type="EMBL" id="MCFH01000004">
    <property type="protein sequence ID" value="ORX58471.1"/>
    <property type="molecule type" value="Genomic_DNA"/>
</dbReference>
<dbReference type="Proteomes" id="UP000193719">
    <property type="component" value="Unassembled WGS sequence"/>
</dbReference>
<evidence type="ECO:0000313" key="2">
    <source>
        <dbReference type="Proteomes" id="UP000193719"/>
    </source>
</evidence>
<dbReference type="Gene3D" id="3.80.10.10">
    <property type="entry name" value="Ribonuclease Inhibitor"/>
    <property type="match status" value="2"/>
</dbReference>
<dbReference type="SMART" id="SM00367">
    <property type="entry name" value="LRR_CC"/>
    <property type="match status" value="4"/>
</dbReference>
<dbReference type="GO" id="GO:0031146">
    <property type="term" value="P:SCF-dependent proteasomal ubiquitin-dependent protein catabolic process"/>
    <property type="evidence" value="ECO:0007669"/>
    <property type="project" value="TreeGrafter"/>
</dbReference>
<name>A0A1Y1VK59_9FUNG</name>
<gene>
    <name evidence="1" type="ORF">BCR36DRAFT_580079</name>
</gene>
<dbReference type="InterPro" id="IPR032675">
    <property type="entry name" value="LRR_dom_sf"/>
</dbReference>
<proteinExistence type="predicted"/>
<protein>
    <submittedName>
        <fullName evidence="1">RNI-like protein</fullName>
    </submittedName>
</protein>
<dbReference type="PANTHER" id="PTHR13318:SF95">
    <property type="entry name" value="F-BOX PROTEIN YLR352W"/>
    <property type="match status" value="1"/>
</dbReference>
<keyword evidence="2" id="KW-1185">Reference proteome</keyword>
<dbReference type="STRING" id="1754191.A0A1Y1VK59"/>
<comment type="caution">
    <text evidence="1">The sequence shown here is derived from an EMBL/GenBank/DDBJ whole genome shotgun (WGS) entry which is preliminary data.</text>
</comment>